<organism evidence="2 3">
    <name type="scientific">Eiseniibacteriota bacterium</name>
    <dbReference type="NCBI Taxonomy" id="2212470"/>
    <lineage>
        <taxon>Bacteria</taxon>
        <taxon>Candidatus Eiseniibacteriota</taxon>
    </lineage>
</organism>
<comment type="caution">
    <text evidence="2">The sequence shown here is derived from an EMBL/GenBank/DDBJ whole genome shotgun (WGS) entry which is preliminary data.</text>
</comment>
<reference evidence="2 3" key="1">
    <citation type="submission" date="2020-03" db="EMBL/GenBank/DDBJ databases">
        <title>Metabolic flexibility allows generalist bacteria to become dominant in a frequently disturbed ecosystem.</title>
        <authorList>
            <person name="Chen Y.-J."/>
            <person name="Leung P.M."/>
            <person name="Bay S.K."/>
            <person name="Hugenholtz P."/>
            <person name="Kessler A.J."/>
            <person name="Shelley G."/>
            <person name="Waite D.W."/>
            <person name="Cook P.L."/>
            <person name="Greening C."/>
        </authorList>
    </citation>
    <scope>NUCLEOTIDE SEQUENCE [LARGE SCALE GENOMIC DNA]</scope>
    <source>
        <strain evidence="2">SS_bin_28</strain>
    </source>
</reference>
<dbReference type="Gene3D" id="2.60.40.3650">
    <property type="match status" value="1"/>
</dbReference>
<evidence type="ECO:0000259" key="1">
    <source>
        <dbReference type="Pfam" id="PF17899"/>
    </source>
</evidence>
<protein>
    <submittedName>
        <fullName evidence="2">Peptidase M61</fullName>
    </submittedName>
</protein>
<dbReference type="InterPro" id="IPR040756">
    <property type="entry name" value="Peptidase_M61_N"/>
</dbReference>
<dbReference type="Pfam" id="PF17899">
    <property type="entry name" value="Peptidase_M61_N"/>
    <property type="match status" value="1"/>
</dbReference>
<dbReference type="Proteomes" id="UP000547674">
    <property type="component" value="Unassembled WGS sequence"/>
</dbReference>
<sequence>MNSSKKLLYSLDFPNRAQHLVSVELRVATQRSSELTLWMPVWTPGSYLIREYSRHVEGFEVRNEANKPLPWKKSAKNRWTLTTDGASSVVVRYQLYGREKSVRTNWIDSDYALINSASTFLTVEGRENSPHAVQVNLPETWKTVTCALPSHDGIFEAEDLDALIDSPLVMGNPEIIEFDVDDKPVVLLNQGGGSLWNGS</sequence>
<gene>
    <name evidence="2" type="ORF">HKN21_14955</name>
</gene>
<evidence type="ECO:0000313" key="2">
    <source>
        <dbReference type="EMBL" id="NNF08060.1"/>
    </source>
</evidence>
<accession>A0A7Y2H3H6</accession>
<proteinExistence type="predicted"/>
<feature type="domain" description="Peptidase M61 N-terminal" evidence="1">
    <location>
        <begin position="9"/>
        <end position="172"/>
    </location>
</feature>
<dbReference type="EMBL" id="JABDJR010000604">
    <property type="protein sequence ID" value="NNF08060.1"/>
    <property type="molecule type" value="Genomic_DNA"/>
</dbReference>
<feature type="non-terminal residue" evidence="2">
    <location>
        <position position="199"/>
    </location>
</feature>
<name>A0A7Y2H3H6_UNCEI</name>
<dbReference type="AlphaFoldDB" id="A0A7Y2H3H6"/>
<evidence type="ECO:0000313" key="3">
    <source>
        <dbReference type="Proteomes" id="UP000547674"/>
    </source>
</evidence>